<name>A0ACC2M4Q5_PERAE</name>
<protein>
    <submittedName>
        <fullName evidence="1">Uncharacterized protein</fullName>
    </submittedName>
</protein>
<proteinExistence type="predicted"/>
<comment type="caution">
    <text evidence="1">The sequence shown here is derived from an EMBL/GenBank/DDBJ whole genome shotgun (WGS) entry which is preliminary data.</text>
</comment>
<evidence type="ECO:0000313" key="2">
    <source>
        <dbReference type="Proteomes" id="UP001234297"/>
    </source>
</evidence>
<reference evidence="1 2" key="1">
    <citation type="journal article" date="2022" name="Hortic Res">
        <title>A haplotype resolved chromosomal level avocado genome allows analysis of novel avocado genes.</title>
        <authorList>
            <person name="Nath O."/>
            <person name="Fletcher S.J."/>
            <person name="Hayward A."/>
            <person name="Shaw L.M."/>
            <person name="Masouleh A.K."/>
            <person name="Furtado A."/>
            <person name="Henry R.J."/>
            <person name="Mitter N."/>
        </authorList>
    </citation>
    <scope>NUCLEOTIDE SEQUENCE [LARGE SCALE GENOMIC DNA]</scope>
    <source>
        <strain evidence="2">cv. Hass</strain>
    </source>
</reference>
<dbReference type="Proteomes" id="UP001234297">
    <property type="component" value="Chromosome 5"/>
</dbReference>
<dbReference type="EMBL" id="CM056813">
    <property type="protein sequence ID" value="KAJ8640767.1"/>
    <property type="molecule type" value="Genomic_DNA"/>
</dbReference>
<accession>A0ACC2M4Q5</accession>
<gene>
    <name evidence="1" type="ORF">MRB53_017461</name>
</gene>
<sequence length="533" mass="59763">MRAAAVDQKPSNSGQPRMVYSDNLTRLFSFLPPPKSSSFLSCQSSDGLNLPSAERMENCYRPYFDPDFESLIERINPPRVCIDNDTCEDCTLVKVDSANKHGILLEMVQVLTDLDLIISKSYISSDGVWLMDVFHVTDQHGTKLTDESLIHYIEQALCSGRRESDEAQHNYLGRSVGPMLVPGDHTALEMMGTDRPGLLSEILAVLVELNCDVVAAEAWTHNKRAACIIYMTDRKTGGPICDRERLSHVEEQLDNVVGAHHPAHLVKGEERRGVRLAGPMAGRTHTERRLHQLMLAQSDYEEEEDEEEMKRRRRKKKEEVATEVSIESCKEKGYSVVSVRSRDRPKLLFDTVCTLTDMEYVVFHAAISSHGSLAFQEYYVRHMDGCTLDSKRERQRVTQCLAAAVERRVSHGLRLEVCTSNRQGLLSDITRVFREHGLSITRAHITTSDDGDTAIGTFYVTDASGNEVDPKTVESVRKEIGGSVLTVPHSPSRVHHPHPHSDTTTTAQQKFSLGSLLWSQLERLSSNFGSINS</sequence>
<keyword evidence="2" id="KW-1185">Reference proteome</keyword>
<evidence type="ECO:0000313" key="1">
    <source>
        <dbReference type="EMBL" id="KAJ8640767.1"/>
    </source>
</evidence>
<organism evidence="1 2">
    <name type="scientific">Persea americana</name>
    <name type="common">Avocado</name>
    <dbReference type="NCBI Taxonomy" id="3435"/>
    <lineage>
        <taxon>Eukaryota</taxon>
        <taxon>Viridiplantae</taxon>
        <taxon>Streptophyta</taxon>
        <taxon>Embryophyta</taxon>
        <taxon>Tracheophyta</taxon>
        <taxon>Spermatophyta</taxon>
        <taxon>Magnoliopsida</taxon>
        <taxon>Magnoliidae</taxon>
        <taxon>Laurales</taxon>
        <taxon>Lauraceae</taxon>
        <taxon>Persea</taxon>
    </lineage>
</organism>